<evidence type="ECO:0000259" key="11">
    <source>
        <dbReference type="Pfam" id="PF00294"/>
    </source>
</evidence>
<dbReference type="EMBL" id="PHFW01000003">
    <property type="protein sequence ID" value="PQM27265.1"/>
    <property type="molecule type" value="Genomic_DNA"/>
</dbReference>
<keyword evidence="10" id="KW-0963">Cytoplasm</keyword>
<dbReference type="InterPro" id="IPR011611">
    <property type="entry name" value="PfkB_dom"/>
</dbReference>
<comment type="subunit">
    <text evidence="10">Homodimer.</text>
</comment>
<comment type="cofactor">
    <cofactor evidence="10">
        <name>Mg(2+)</name>
        <dbReference type="ChEBI" id="CHEBI:18420"/>
    </cofactor>
</comment>
<comment type="similarity">
    <text evidence="1">Belongs to the carbohydrate kinase pfkB family.</text>
</comment>
<dbReference type="PANTHER" id="PTHR10584:SF166">
    <property type="entry name" value="RIBOKINASE"/>
    <property type="match status" value="1"/>
</dbReference>
<evidence type="ECO:0000313" key="13">
    <source>
        <dbReference type="Proteomes" id="UP000238954"/>
    </source>
</evidence>
<protein>
    <recommendedName>
        <fullName evidence="10">Deoxyribokinase</fullName>
        <shortName evidence="10">dRK</shortName>
        <ecNumber evidence="10">2.7.1.229</ecNumber>
    </recommendedName>
    <alternativeName>
        <fullName evidence="10">ATP:2-deoxy-D-ribose 5-phosphotransferase</fullName>
    </alternativeName>
</protein>
<dbReference type="GO" id="GO:0005829">
    <property type="term" value="C:cytosol"/>
    <property type="evidence" value="ECO:0007669"/>
    <property type="project" value="TreeGrafter"/>
</dbReference>
<evidence type="ECO:0000256" key="4">
    <source>
        <dbReference type="ARBA" id="ARBA00022741"/>
    </source>
</evidence>
<feature type="site" description="Important for substrate specificity" evidence="10">
    <location>
        <position position="1"/>
    </location>
</feature>
<keyword evidence="9 10" id="KW-0119">Carbohydrate metabolism</keyword>
<feature type="binding site" evidence="10">
    <location>
        <position position="237"/>
    </location>
    <ligand>
        <name>substrate</name>
    </ligand>
</feature>
<dbReference type="GO" id="GO:0046872">
    <property type="term" value="F:metal ion binding"/>
    <property type="evidence" value="ECO:0007669"/>
    <property type="project" value="UniProtKB-KW"/>
</dbReference>
<dbReference type="PANTHER" id="PTHR10584">
    <property type="entry name" value="SUGAR KINASE"/>
    <property type="match status" value="1"/>
</dbReference>
<feature type="binding site" evidence="10">
    <location>
        <position position="267"/>
    </location>
    <ligand>
        <name>K(+)</name>
        <dbReference type="ChEBI" id="CHEBI:29103"/>
    </ligand>
</feature>
<feature type="binding site" evidence="10">
    <location>
        <position position="233"/>
    </location>
    <ligand>
        <name>K(+)</name>
        <dbReference type="ChEBI" id="CHEBI:29103"/>
    </ligand>
</feature>
<dbReference type="Proteomes" id="UP000238954">
    <property type="component" value="Chromosome"/>
</dbReference>
<comment type="catalytic activity">
    <reaction evidence="10">
        <text>2-deoxy-D-ribose + ATP = 2-deoxy-D-ribose 5-phosphate + ADP + H(+)</text>
        <dbReference type="Rhea" id="RHEA:30871"/>
        <dbReference type="ChEBI" id="CHEBI:15378"/>
        <dbReference type="ChEBI" id="CHEBI:30616"/>
        <dbReference type="ChEBI" id="CHEBI:62877"/>
        <dbReference type="ChEBI" id="CHEBI:90761"/>
        <dbReference type="ChEBI" id="CHEBI:456216"/>
        <dbReference type="EC" id="2.7.1.229"/>
    </reaction>
</comment>
<feature type="binding site" evidence="10">
    <location>
        <begin position="236"/>
        <end position="237"/>
    </location>
    <ligand>
        <name>ATP</name>
        <dbReference type="ChEBI" id="CHEBI:30616"/>
    </ligand>
</feature>
<dbReference type="InterPro" id="IPR002139">
    <property type="entry name" value="Ribo/fructo_kinase"/>
</dbReference>
<reference evidence="13" key="1">
    <citation type="submission" date="2017-11" db="EMBL/GenBank/DDBJ databases">
        <title>The complete genome sequence of Sphingopyxis pomeranensis sp. nov. strain WS5A3p.</title>
        <authorList>
            <person name="Kaminski M.A."/>
        </authorList>
    </citation>
    <scope>NUCLEOTIDE SEQUENCE [LARGE SCALE GENOMIC DNA]</scope>
    <source>
        <strain evidence="13">WS5A3p</strain>
    </source>
</reference>
<dbReference type="InterPro" id="IPR029056">
    <property type="entry name" value="Ribokinase-like"/>
</dbReference>
<dbReference type="CDD" id="cd01174">
    <property type="entry name" value="ribokinase"/>
    <property type="match status" value="1"/>
</dbReference>
<evidence type="ECO:0000256" key="6">
    <source>
        <dbReference type="ARBA" id="ARBA00022840"/>
    </source>
</evidence>
<dbReference type="EC" id="2.7.1.229" evidence="10"/>
<feature type="binding site" evidence="10">
    <location>
        <position position="231"/>
    </location>
    <ligand>
        <name>K(+)</name>
        <dbReference type="ChEBI" id="CHEBI:29103"/>
    </ligand>
</feature>
<dbReference type="HAMAP" id="MF_01987">
    <property type="entry name" value="Ribokinase"/>
    <property type="match status" value="1"/>
</dbReference>
<dbReference type="InterPro" id="IPR002173">
    <property type="entry name" value="Carboh/pur_kinase_PfkB_CS"/>
</dbReference>
<keyword evidence="7 10" id="KW-0460">Magnesium</keyword>
<dbReference type="Pfam" id="PF00294">
    <property type="entry name" value="PfkB"/>
    <property type="match status" value="1"/>
</dbReference>
<keyword evidence="8 10" id="KW-0630">Potassium</keyword>
<proteinExistence type="inferred from homology"/>
<keyword evidence="13" id="KW-1185">Reference proteome</keyword>
<dbReference type="PROSITE" id="PS00584">
    <property type="entry name" value="PFKB_KINASES_2"/>
    <property type="match status" value="1"/>
</dbReference>
<evidence type="ECO:0000256" key="8">
    <source>
        <dbReference type="ARBA" id="ARBA00022958"/>
    </source>
</evidence>
<comment type="function">
    <text evidence="10">Catalyzes the ATP-dependent phosphorylation of 2-deoxy-D-ribose to 2-deoxy-D-ribose 5-phosphate (dRib-5P), allowing the use of deoxyribose as the sole carbon source.</text>
</comment>
<dbReference type="GO" id="GO:0019303">
    <property type="term" value="P:D-ribose catabolic process"/>
    <property type="evidence" value="ECO:0007669"/>
    <property type="project" value="UniProtKB-UniPathway"/>
</dbReference>
<evidence type="ECO:0000313" key="12">
    <source>
        <dbReference type="EMBL" id="PQM27265.1"/>
    </source>
</evidence>
<dbReference type="NCBIfam" id="TIGR02152">
    <property type="entry name" value="D_ribokin_bact"/>
    <property type="match status" value="1"/>
</dbReference>
<dbReference type="PRINTS" id="PR00990">
    <property type="entry name" value="RIBOKINASE"/>
</dbReference>
<evidence type="ECO:0000256" key="1">
    <source>
        <dbReference type="ARBA" id="ARBA00005380"/>
    </source>
</evidence>
<keyword evidence="3 10" id="KW-0479">Metal-binding</keyword>
<keyword evidence="4 10" id="KW-0547">Nucleotide-binding</keyword>
<accession>A0A2S8B4E5</accession>
<evidence type="ECO:0000256" key="5">
    <source>
        <dbReference type="ARBA" id="ARBA00022777"/>
    </source>
</evidence>
<comment type="caution">
    <text evidence="10">Lacks conserved residue(s) required for the propagation of feature annotation.</text>
</comment>
<dbReference type="UniPathway" id="UPA00916">
    <property type="reaction ID" value="UER00889"/>
</dbReference>
<feature type="active site" description="Proton acceptor" evidence="10">
    <location>
        <position position="237"/>
    </location>
</feature>
<feature type="binding site" evidence="10">
    <location>
        <begin position="205"/>
        <end position="210"/>
    </location>
    <ligand>
        <name>ATP</name>
        <dbReference type="ChEBI" id="CHEBI:30616"/>
    </ligand>
</feature>
<evidence type="ECO:0000256" key="10">
    <source>
        <dbReference type="HAMAP-Rule" id="MF_01987"/>
    </source>
</evidence>
<keyword evidence="5 10" id="KW-0418">Kinase</keyword>
<feature type="domain" description="Carbohydrate kinase PfkB" evidence="11">
    <location>
        <begin position="10"/>
        <end position="279"/>
    </location>
</feature>
<dbReference type="OrthoDB" id="9776822at2"/>
<comment type="similarity">
    <text evidence="10">Belongs to the carbohydrate kinase PfkB family. Deoxyribokinase subfamily.</text>
</comment>
<evidence type="ECO:0000256" key="2">
    <source>
        <dbReference type="ARBA" id="ARBA00022679"/>
    </source>
</evidence>
<feature type="binding site" evidence="10">
    <location>
        <position position="125"/>
    </location>
    <ligand>
        <name>substrate</name>
    </ligand>
</feature>
<organism evidence="12 13">
    <name type="scientific">Sphingopyxis lindanitolerans</name>
    <dbReference type="NCBI Taxonomy" id="2054227"/>
    <lineage>
        <taxon>Bacteria</taxon>
        <taxon>Pseudomonadati</taxon>
        <taxon>Pseudomonadota</taxon>
        <taxon>Alphaproteobacteria</taxon>
        <taxon>Sphingomonadales</taxon>
        <taxon>Sphingomonadaceae</taxon>
        <taxon>Sphingopyxis</taxon>
    </lineage>
</organism>
<evidence type="ECO:0000256" key="7">
    <source>
        <dbReference type="ARBA" id="ARBA00022842"/>
    </source>
</evidence>
<feature type="binding site" evidence="10">
    <location>
        <position position="272"/>
    </location>
    <ligand>
        <name>K(+)</name>
        <dbReference type="ChEBI" id="CHEBI:29103"/>
    </ligand>
</feature>
<evidence type="ECO:0000256" key="3">
    <source>
        <dbReference type="ARBA" id="ARBA00022723"/>
    </source>
</evidence>
<keyword evidence="2 10" id="KW-0808">Transferase</keyword>
<dbReference type="GO" id="GO:0004747">
    <property type="term" value="F:ribokinase activity"/>
    <property type="evidence" value="ECO:0007669"/>
    <property type="project" value="UniProtKB-UniRule"/>
</dbReference>
<dbReference type="Gene3D" id="3.40.1190.20">
    <property type="match status" value="1"/>
</dbReference>
<comment type="caution">
    <text evidence="12">The sequence shown here is derived from an EMBL/GenBank/DDBJ whole genome shotgun (WGS) entry which is preliminary data.</text>
</comment>
<feature type="binding site" evidence="10">
    <location>
        <position position="169"/>
    </location>
    <ligand>
        <name>ATP</name>
        <dbReference type="ChEBI" id="CHEBI:30616"/>
    </ligand>
</feature>
<name>A0A2S8B4E5_9SPHN</name>
<dbReference type="GO" id="GO:0005524">
    <property type="term" value="F:ATP binding"/>
    <property type="evidence" value="ECO:0007669"/>
    <property type="project" value="UniProtKB-UniRule"/>
</dbReference>
<evidence type="ECO:0000256" key="9">
    <source>
        <dbReference type="ARBA" id="ARBA00023277"/>
    </source>
</evidence>
<feature type="binding site" evidence="10">
    <location>
        <position position="270"/>
    </location>
    <ligand>
        <name>K(+)</name>
        <dbReference type="ChEBI" id="CHEBI:29103"/>
    </ligand>
</feature>
<dbReference type="SUPFAM" id="SSF53613">
    <property type="entry name" value="Ribokinase-like"/>
    <property type="match status" value="1"/>
</dbReference>
<gene>
    <name evidence="12" type="primary">rbsK</name>
    <name evidence="10" type="synonym">deoK</name>
    <name evidence="12" type="ORF">CVO77_16920</name>
</gene>
<keyword evidence="6 10" id="KW-0067">ATP-binding</keyword>
<sequence length="296" mass="30191">MIRCHQLPLPGQTVHGQSITWGGGGKGANQAFAAAQLGGDVAMIGAVGGDAYGSEARAALANAGCDVGGVRTIGATSGQAIVLVQDDGTNSIVVIEGANGLFDRRELLGEADRLSRAAIVLLQLEIPFETVVEAAALARRAGSHLILDPAPAAVLPERLLQSVDIVTPNQTELAAMSGRQPGDRPAIAEAARALRARGTDTVIVKLGAEGCLLVDSDGERHLAAPVVDAVDTTGAGDIFNGALAVALSEGREIAEACRFAIAAAAISVTRRGAQAATPTRAEADTMFRNASTHPDR</sequence>
<comment type="subcellular location">
    <subcellularLocation>
        <location evidence="10">Cytoplasm</location>
    </subcellularLocation>
</comment>
<feature type="binding site" evidence="10">
    <location>
        <begin position="25"/>
        <end position="29"/>
    </location>
    <ligand>
        <name>substrate</name>
    </ligand>
</feature>
<dbReference type="InterPro" id="IPR011877">
    <property type="entry name" value="Ribokinase"/>
</dbReference>
<dbReference type="AlphaFoldDB" id="A0A2S8B4E5"/>